<gene>
    <name evidence="2" type="ORF">QO016_004720</name>
</gene>
<dbReference type="InterPro" id="IPR050128">
    <property type="entry name" value="Sulfate_adenylyltrnsfr_sub2"/>
</dbReference>
<dbReference type="Gene3D" id="3.40.50.620">
    <property type="entry name" value="HUPs"/>
    <property type="match status" value="1"/>
</dbReference>
<evidence type="ECO:0000313" key="3">
    <source>
        <dbReference type="Proteomes" id="UP001236369"/>
    </source>
</evidence>
<dbReference type="Proteomes" id="UP001236369">
    <property type="component" value="Unassembled WGS sequence"/>
</dbReference>
<dbReference type="Pfam" id="PF01507">
    <property type="entry name" value="PAPS_reduct"/>
    <property type="match status" value="1"/>
</dbReference>
<protein>
    <submittedName>
        <fullName evidence="2">3'-phosphoadenosine 5'-phosphosulfate sulfotransferase (PAPS reductase)/FAD synthetase</fullName>
    </submittedName>
</protein>
<keyword evidence="3" id="KW-1185">Reference proteome</keyword>
<comment type="caution">
    <text evidence="2">The sequence shown here is derived from an EMBL/GenBank/DDBJ whole genome shotgun (WGS) entry which is preliminary data.</text>
</comment>
<dbReference type="InterPro" id="IPR002500">
    <property type="entry name" value="PAPS_reduct_dom"/>
</dbReference>
<evidence type="ECO:0000313" key="2">
    <source>
        <dbReference type="EMBL" id="MDQ0445193.1"/>
    </source>
</evidence>
<dbReference type="PANTHER" id="PTHR43196">
    <property type="entry name" value="SULFATE ADENYLYLTRANSFERASE SUBUNIT 2"/>
    <property type="match status" value="1"/>
</dbReference>
<organism evidence="2 3">
    <name type="scientific">Methylobacterium persicinum</name>
    <dbReference type="NCBI Taxonomy" id="374426"/>
    <lineage>
        <taxon>Bacteria</taxon>
        <taxon>Pseudomonadati</taxon>
        <taxon>Pseudomonadota</taxon>
        <taxon>Alphaproteobacteria</taxon>
        <taxon>Hyphomicrobiales</taxon>
        <taxon>Methylobacteriaceae</taxon>
        <taxon>Methylobacterium</taxon>
    </lineage>
</organism>
<sequence length="300" mass="34085">MFADTGNEHEWTYDFVRELPGKTGGPAIEWVKADFSKEIARKRAFVAANWPGQGIPQEKVDRTVALMVPTGNPFLDLAIWKLRFPSTKARFCTEELKIRPMWEGVQLPIIEAGRALISWQGVRADESLARSLLPKWQKLMPPYGLKISKEVKAKWRSYAYRPLLTWTRDEVFAFHAKHGVDPNPLYAKGFSRVGCMPCIMSSKDEIRTIAARFPEHIERIAEWEQLLASIAKNSLGTFMPFSSDPAFKASPEKYRGRGGYTIHDRVEWSRTTQGGRQGSLLLDPMVEFSTPCSQWGTCES</sequence>
<accession>A0ABU0HS84</accession>
<evidence type="ECO:0000259" key="1">
    <source>
        <dbReference type="Pfam" id="PF01507"/>
    </source>
</evidence>
<feature type="domain" description="Phosphoadenosine phosphosulphate reductase" evidence="1">
    <location>
        <begin position="1"/>
        <end position="199"/>
    </location>
</feature>
<reference evidence="2 3" key="1">
    <citation type="submission" date="2023-07" db="EMBL/GenBank/DDBJ databases">
        <title>Genomic Encyclopedia of Type Strains, Phase IV (KMG-IV): sequencing the most valuable type-strain genomes for metagenomic binning, comparative biology and taxonomic classification.</title>
        <authorList>
            <person name="Goeker M."/>
        </authorList>
    </citation>
    <scope>NUCLEOTIDE SEQUENCE [LARGE SCALE GENOMIC DNA]</scope>
    <source>
        <strain evidence="2 3">DSM 19562</strain>
    </source>
</reference>
<name>A0ABU0HS84_9HYPH</name>
<dbReference type="SUPFAM" id="SSF52402">
    <property type="entry name" value="Adenine nucleotide alpha hydrolases-like"/>
    <property type="match status" value="1"/>
</dbReference>
<dbReference type="PANTHER" id="PTHR43196:SF2">
    <property type="entry name" value="PHOSPHOADENOSINE PHOSPHOSULFATE REDUCTASE"/>
    <property type="match status" value="1"/>
</dbReference>
<dbReference type="RefSeq" id="WP_238248684.1">
    <property type="nucleotide sequence ID" value="NZ_BPQX01000021.1"/>
</dbReference>
<proteinExistence type="predicted"/>
<dbReference type="EMBL" id="JAUSVV010000023">
    <property type="protein sequence ID" value="MDQ0445193.1"/>
    <property type="molecule type" value="Genomic_DNA"/>
</dbReference>
<dbReference type="InterPro" id="IPR014729">
    <property type="entry name" value="Rossmann-like_a/b/a_fold"/>
</dbReference>